<dbReference type="EMBL" id="JACHXN010000003">
    <property type="protein sequence ID" value="MBB3144949.1"/>
    <property type="molecule type" value="Genomic_DNA"/>
</dbReference>
<dbReference type="RefSeq" id="WP_183661526.1">
    <property type="nucleotide sequence ID" value="NZ_JACHXN010000003.1"/>
</dbReference>
<reference evidence="1 2" key="1">
    <citation type="submission" date="2020-08" db="EMBL/GenBank/DDBJ databases">
        <title>Genomic Encyclopedia of Type Strains, Phase III (KMG-III): the genomes of soil and plant-associated and newly described type strains.</title>
        <authorList>
            <person name="Whitman W."/>
        </authorList>
    </citation>
    <scope>NUCLEOTIDE SEQUENCE [LARGE SCALE GENOMIC DNA]</scope>
    <source>
        <strain evidence="1 2">CECT 7015</strain>
    </source>
</reference>
<keyword evidence="2" id="KW-1185">Reference proteome</keyword>
<dbReference type="AlphaFoldDB" id="A0A839U9M1"/>
<sequence>MAENPDITDGTVSVTTGTKAVTGVGTLWSTYGILPGDTFGSDGYARARIESVNSDTSITLRDNWRGPTLAAGSSYWIRYQADASRYSALLGAVRKILTQPILTAFSGLTAAADKLPYFTGANTMALVDFKVWARSFLGLTMAADKLPYGTGANTMDLVDFKAWARSMLGLTPAANKGIFFTSGTAAALFDLTAAGRAIAGGADAAAQLTALGFSPFVQSLIDDVNATTLRGSIGLGNVDNTSDANKPVSTAQSTAIAAKVDRAGDTMNGVLGLQGAGSQVYQLQAINAATLANGAGLTWNNGSGVIIVNVANNGMVAIFTVGGGVVTLGTTTGGFTTAGNNPGTVNVFYEPGLTRYQVQNLLGGSISISVVFIRTRGSV</sequence>
<name>A0A839U9M1_9HYPH</name>
<evidence type="ECO:0008006" key="3">
    <source>
        <dbReference type="Google" id="ProtNLM"/>
    </source>
</evidence>
<proteinExistence type="predicted"/>
<accession>A0A839U9M1</accession>
<organism evidence="1 2">
    <name type="scientific">Phyllobacterium trifolii</name>
    <dbReference type="NCBI Taxonomy" id="300193"/>
    <lineage>
        <taxon>Bacteria</taxon>
        <taxon>Pseudomonadati</taxon>
        <taxon>Pseudomonadota</taxon>
        <taxon>Alphaproteobacteria</taxon>
        <taxon>Hyphomicrobiales</taxon>
        <taxon>Phyllobacteriaceae</taxon>
        <taxon>Phyllobacterium</taxon>
    </lineage>
</organism>
<gene>
    <name evidence="1" type="ORF">FHS21_001350</name>
</gene>
<evidence type="ECO:0000313" key="2">
    <source>
        <dbReference type="Proteomes" id="UP000554520"/>
    </source>
</evidence>
<evidence type="ECO:0000313" key="1">
    <source>
        <dbReference type="EMBL" id="MBB3144949.1"/>
    </source>
</evidence>
<comment type="caution">
    <text evidence="1">The sequence shown here is derived from an EMBL/GenBank/DDBJ whole genome shotgun (WGS) entry which is preliminary data.</text>
</comment>
<dbReference type="Proteomes" id="UP000554520">
    <property type="component" value="Unassembled WGS sequence"/>
</dbReference>
<protein>
    <recommendedName>
        <fullName evidence="3">Tail fiber protein</fullName>
    </recommendedName>
</protein>